<dbReference type="OMA" id="DIQAPDW"/>
<name>A0A1X2HMJ4_SYNRA</name>
<keyword evidence="4" id="KW-0539">Nucleus</keyword>
<dbReference type="PROSITE" id="PS50294">
    <property type="entry name" value="WD_REPEATS_REGION"/>
    <property type="match status" value="2"/>
</dbReference>
<dbReference type="InParanoid" id="A0A1X2HMJ4"/>
<feature type="repeat" description="WD" evidence="5">
    <location>
        <begin position="96"/>
        <end position="129"/>
    </location>
</feature>
<dbReference type="InterPro" id="IPR020472">
    <property type="entry name" value="WD40_PAC1"/>
</dbReference>
<feature type="repeat" description="WD" evidence="5">
    <location>
        <begin position="254"/>
        <end position="296"/>
    </location>
</feature>
<dbReference type="AlphaFoldDB" id="A0A1X2HMJ4"/>
<feature type="region of interest" description="Disordered" evidence="6">
    <location>
        <begin position="225"/>
        <end position="246"/>
    </location>
</feature>
<dbReference type="InterPro" id="IPR036322">
    <property type="entry name" value="WD40_repeat_dom_sf"/>
</dbReference>
<reference evidence="8 9" key="1">
    <citation type="submission" date="2016-07" db="EMBL/GenBank/DDBJ databases">
        <title>Pervasive Adenine N6-methylation of Active Genes in Fungi.</title>
        <authorList>
            <consortium name="DOE Joint Genome Institute"/>
            <person name="Mondo S.J."/>
            <person name="Dannebaum R.O."/>
            <person name="Kuo R.C."/>
            <person name="Labutti K."/>
            <person name="Haridas S."/>
            <person name="Kuo A."/>
            <person name="Salamov A."/>
            <person name="Ahrendt S.R."/>
            <person name="Lipzen A."/>
            <person name="Sullivan W."/>
            <person name="Andreopoulos W.B."/>
            <person name="Clum A."/>
            <person name="Lindquist E."/>
            <person name="Daum C."/>
            <person name="Ramamoorthy G.K."/>
            <person name="Gryganskyi A."/>
            <person name="Culley D."/>
            <person name="Magnuson J.K."/>
            <person name="James T.Y."/>
            <person name="O'Malley M.A."/>
            <person name="Stajich J.E."/>
            <person name="Spatafora J.W."/>
            <person name="Visel A."/>
            <person name="Grigoriev I.V."/>
        </authorList>
    </citation>
    <scope>NUCLEOTIDE SEQUENCE [LARGE SCALE GENOMIC DNA]</scope>
    <source>
        <strain evidence="8 9">NRRL 2496</strain>
    </source>
</reference>
<dbReference type="PANTHER" id="PTHR19855">
    <property type="entry name" value="WD40 REPEAT PROTEIN 12, 37"/>
    <property type="match status" value="1"/>
</dbReference>
<dbReference type="PRINTS" id="PR00320">
    <property type="entry name" value="GPROTEINBRPT"/>
</dbReference>
<dbReference type="Gene3D" id="2.130.10.10">
    <property type="entry name" value="YVTN repeat-like/Quinoprotein amine dehydrogenase"/>
    <property type="match status" value="1"/>
</dbReference>
<proteinExistence type="predicted"/>
<organism evidence="8 9">
    <name type="scientific">Syncephalastrum racemosum</name>
    <name type="common">Filamentous fungus</name>
    <dbReference type="NCBI Taxonomy" id="13706"/>
    <lineage>
        <taxon>Eukaryota</taxon>
        <taxon>Fungi</taxon>
        <taxon>Fungi incertae sedis</taxon>
        <taxon>Mucoromycota</taxon>
        <taxon>Mucoromycotina</taxon>
        <taxon>Mucoromycetes</taxon>
        <taxon>Mucorales</taxon>
        <taxon>Syncephalastraceae</taxon>
        <taxon>Syncephalastrum</taxon>
    </lineage>
</organism>
<gene>
    <name evidence="8" type="ORF">BCR43DRAFT_434558</name>
</gene>
<comment type="caution">
    <text evidence="8">The sequence shown here is derived from an EMBL/GenBank/DDBJ whole genome shotgun (WGS) entry which is preliminary data.</text>
</comment>
<protein>
    <submittedName>
        <fullName evidence="8">WD40-repeat-containing domain protein</fullName>
    </submittedName>
</protein>
<feature type="repeat" description="WD" evidence="5">
    <location>
        <begin position="184"/>
        <end position="225"/>
    </location>
</feature>
<dbReference type="GO" id="GO:0005634">
    <property type="term" value="C:nucleus"/>
    <property type="evidence" value="ECO:0007669"/>
    <property type="project" value="UniProtKB-SubCell"/>
</dbReference>
<comment type="subcellular location">
    <subcellularLocation>
        <location evidence="1">Nucleus</location>
    </subcellularLocation>
</comment>
<dbReference type="FunCoup" id="A0A1X2HMJ4">
    <property type="interactions" value="441"/>
</dbReference>
<dbReference type="Pfam" id="PF08154">
    <property type="entry name" value="NLE"/>
    <property type="match status" value="1"/>
</dbReference>
<sequence>MADQEQVQVRFTTTQQKYAVNDAPILVPSALKRFGLSEIVNNLLGHEKPVPFDFLIDGEILKTSLAQYLSEKLLSTENVITLEYLESMLPPTQLSTYEHDDWISSVKGHQGYFLTGSYDNQTRVWNTSNECISTLVGPKDAVKTVAFGAFEGSSATIFAGSMDHTVTAWKFDVDDHSNRKLYECKGHKGPIEDIALNKSFDMLASASTDATIQLWSTSQEDTVEADTAEVTSGNKKRRKTEQTGQKIKVPKAALEGHVGTVSSVTFDPHDSSTLYSGGWDHSIRVWSLDDQVNTVTKVRG</sequence>
<evidence type="ECO:0000313" key="9">
    <source>
        <dbReference type="Proteomes" id="UP000242180"/>
    </source>
</evidence>
<keyword evidence="3" id="KW-0677">Repeat</keyword>
<dbReference type="PROSITE" id="PS50082">
    <property type="entry name" value="WD_REPEATS_2"/>
    <property type="match status" value="3"/>
</dbReference>
<dbReference type="Proteomes" id="UP000242180">
    <property type="component" value="Unassembled WGS sequence"/>
</dbReference>
<dbReference type="InterPro" id="IPR015943">
    <property type="entry name" value="WD40/YVTN_repeat-like_dom_sf"/>
</dbReference>
<dbReference type="PANTHER" id="PTHR19855:SF11">
    <property type="entry name" value="RIBOSOME BIOGENESIS PROTEIN WDR12"/>
    <property type="match status" value="1"/>
</dbReference>
<evidence type="ECO:0000256" key="3">
    <source>
        <dbReference type="ARBA" id="ARBA00022737"/>
    </source>
</evidence>
<evidence type="ECO:0000259" key="7">
    <source>
        <dbReference type="Pfam" id="PF08154"/>
    </source>
</evidence>
<dbReference type="InterPro" id="IPR001680">
    <property type="entry name" value="WD40_rpt"/>
</dbReference>
<keyword evidence="9" id="KW-1185">Reference proteome</keyword>
<evidence type="ECO:0000256" key="2">
    <source>
        <dbReference type="ARBA" id="ARBA00022574"/>
    </source>
</evidence>
<evidence type="ECO:0000256" key="4">
    <source>
        <dbReference type="ARBA" id="ARBA00023242"/>
    </source>
</evidence>
<dbReference type="SMART" id="SM00320">
    <property type="entry name" value="WD40"/>
    <property type="match status" value="4"/>
</dbReference>
<dbReference type="STRING" id="13706.A0A1X2HMJ4"/>
<feature type="domain" description="NLE" evidence="7">
    <location>
        <begin position="7"/>
        <end position="69"/>
    </location>
</feature>
<dbReference type="EMBL" id="MCGN01000002">
    <property type="protein sequence ID" value="ORZ00577.1"/>
    <property type="molecule type" value="Genomic_DNA"/>
</dbReference>
<accession>A0A1X2HMJ4</accession>
<dbReference type="SUPFAM" id="SSF50978">
    <property type="entry name" value="WD40 repeat-like"/>
    <property type="match status" value="1"/>
</dbReference>
<evidence type="ECO:0000256" key="5">
    <source>
        <dbReference type="PROSITE-ProRule" id="PRU00221"/>
    </source>
</evidence>
<keyword evidence="2 5" id="KW-0853">WD repeat</keyword>
<evidence type="ECO:0000256" key="1">
    <source>
        <dbReference type="ARBA" id="ARBA00004123"/>
    </source>
</evidence>
<dbReference type="Pfam" id="PF00400">
    <property type="entry name" value="WD40"/>
    <property type="match status" value="4"/>
</dbReference>
<evidence type="ECO:0000256" key="6">
    <source>
        <dbReference type="SAM" id="MobiDB-lite"/>
    </source>
</evidence>
<dbReference type="InterPro" id="IPR012972">
    <property type="entry name" value="NLE"/>
</dbReference>
<dbReference type="OrthoDB" id="10251381at2759"/>
<evidence type="ECO:0000313" key="8">
    <source>
        <dbReference type="EMBL" id="ORZ00577.1"/>
    </source>
</evidence>